<dbReference type="SMART" id="SM00065">
    <property type="entry name" value="GAF"/>
    <property type="match status" value="1"/>
</dbReference>
<dbReference type="EMBL" id="LMXB01000025">
    <property type="protein sequence ID" value="KUO21352.1"/>
    <property type="molecule type" value="Genomic_DNA"/>
</dbReference>
<dbReference type="Gene3D" id="1.10.10.10">
    <property type="entry name" value="Winged helix-like DNA-binding domain superfamily/Winged helix DNA-binding domain"/>
    <property type="match status" value="1"/>
</dbReference>
<organism evidence="4 5">
    <name type="scientific">Streptomyces dysideae</name>
    <dbReference type="NCBI Taxonomy" id="909626"/>
    <lineage>
        <taxon>Bacteria</taxon>
        <taxon>Bacillati</taxon>
        <taxon>Actinomycetota</taxon>
        <taxon>Actinomycetes</taxon>
        <taxon>Kitasatosporales</taxon>
        <taxon>Streptomycetaceae</taxon>
        <taxon>Streptomyces</taxon>
    </lineage>
</organism>
<feature type="domain" description="ANTAR" evidence="3">
    <location>
        <begin position="180"/>
        <end position="241"/>
    </location>
</feature>
<dbReference type="GO" id="GO:0003723">
    <property type="term" value="F:RNA binding"/>
    <property type="evidence" value="ECO:0007669"/>
    <property type="project" value="InterPro"/>
</dbReference>
<dbReference type="InterPro" id="IPR012074">
    <property type="entry name" value="GAF_ANTAR"/>
</dbReference>
<evidence type="ECO:0000256" key="2">
    <source>
        <dbReference type="ARBA" id="ARBA00023163"/>
    </source>
</evidence>
<evidence type="ECO:0000259" key="3">
    <source>
        <dbReference type="PROSITE" id="PS50921"/>
    </source>
</evidence>
<dbReference type="Proteomes" id="UP000053260">
    <property type="component" value="Unassembled WGS sequence"/>
</dbReference>
<dbReference type="Gene3D" id="3.30.450.40">
    <property type="match status" value="1"/>
</dbReference>
<evidence type="ECO:0000313" key="5">
    <source>
        <dbReference type="Proteomes" id="UP000053260"/>
    </source>
</evidence>
<evidence type="ECO:0000313" key="4">
    <source>
        <dbReference type="EMBL" id="KUO21352.1"/>
    </source>
</evidence>
<name>A0A117S1G8_9ACTN</name>
<dbReference type="SMART" id="SM01012">
    <property type="entry name" value="ANTAR"/>
    <property type="match status" value="1"/>
</dbReference>
<dbReference type="SUPFAM" id="SSF55781">
    <property type="entry name" value="GAF domain-like"/>
    <property type="match status" value="1"/>
</dbReference>
<dbReference type="Pfam" id="PF03861">
    <property type="entry name" value="ANTAR"/>
    <property type="match status" value="1"/>
</dbReference>
<dbReference type="PIRSF" id="PIRSF036625">
    <property type="entry name" value="GAF_ANTAR"/>
    <property type="match status" value="1"/>
</dbReference>
<protein>
    <submittedName>
        <fullName evidence="4">Diguanylate cyclase</fullName>
    </submittedName>
</protein>
<dbReference type="PROSITE" id="PS50921">
    <property type="entry name" value="ANTAR"/>
    <property type="match status" value="1"/>
</dbReference>
<comment type="caution">
    <text evidence="4">The sequence shown here is derived from an EMBL/GenBank/DDBJ whole genome shotgun (WGS) entry which is preliminary data.</text>
</comment>
<sequence>MRPRDDQRARGRERADAADAIAEGVRGAGPSEIPGRLCHVAVELLPVNGASVSLHSDGMPVQLGASSAQAAYVTEIQATLGDGPCQSAAERGEPVLACDLTAGRDVGRWPVFAQLATEAGIRAVYSMPLGNDTVCVGTLDLYRDAPGELTADEVRTARMVAGVMTVALMALPRGEEYGSGSGVRDEDRWLSGLATDHDEVYQATGMIMAQLGVGADEALARLRAHAFSHSSTALDVARDVVSHRIRFDQD</sequence>
<dbReference type="Pfam" id="PF01590">
    <property type="entry name" value="GAF"/>
    <property type="match status" value="1"/>
</dbReference>
<reference evidence="4 5" key="1">
    <citation type="submission" date="2015-10" db="EMBL/GenBank/DDBJ databases">
        <title>Draft genome sequence of Streptomyces sp. RV15, isolated from a marine sponge.</title>
        <authorList>
            <person name="Ruckert C."/>
            <person name="Abdelmohsen U.R."/>
            <person name="Winkler A."/>
            <person name="Hentschel U."/>
            <person name="Kalinowski J."/>
            <person name="Kampfer P."/>
            <person name="Glaeser S."/>
        </authorList>
    </citation>
    <scope>NUCLEOTIDE SEQUENCE [LARGE SCALE GENOMIC DNA]</scope>
    <source>
        <strain evidence="4 5">RV15</strain>
    </source>
</reference>
<dbReference type="InterPro" id="IPR003018">
    <property type="entry name" value="GAF"/>
</dbReference>
<keyword evidence="2" id="KW-0804">Transcription</keyword>
<dbReference type="AlphaFoldDB" id="A0A117S1G8"/>
<gene>
    <name evidence="4" type="ORF">AQJ91_09850</name>
</gene>
<dbReference type="InterPro" id="IPR029016">
    <property type="entry name" value="GAF-like_dom_sf"/>
</dbReference>
<dbReference type="InterPro" id="IPR036388">
    <property type="entry name" value="WH-like_DNA-bd_sf"/>
</dbReference>
<dbReference type="InterPro" id="IPR005561">
    <property type="entry name" value="ANTAR"/>
</dbReference>
<keyword evidence="5" id="KW-1185">Reference proteome</keyword>
<dbReference type="STRING" id="909626.AQJ91_09850"/>
<dbReference type="OrthoDB" id="7466251at2"/>
<keyword evidence="1" id="KW-0805">Transcription regulation</keyword>
<proteinExistence type="predicted"/>
<accession>A0A117S1G8</accession>
<evidence type="ECO:0000256" key="1">
    <source>
        <dbReference type="ARBA" id="ARBA00023015"/>
    </source>
</evidence>